<keyword evidence="1" id="KW-0812">Transmembrane</keyword>
<name>A0ABX6A5W6_9MICO</name>
<keyword evidence="3" id="KW-1185">Reference proteome</keyword>
<dbReference type="EMBL" id="CP044108">
    <property type="protein sequence ID" value="QEU12606.1"/>
    <property type="molecule type" value="Genomic_DNA"/>
</dbReference>
<reference evidence="2 3" key="1">
    <citation type="submission" date="2019-09" db="EMBL/GenBank/DDBJ databases">
        <title>FDA dAtabase for Regulatory Grade micrObial Sequences (FDA-ARGOS): Supporting development and validation of Infectious Disease Dx tests.</title>
        <authorList>
            <person name="Sciortino C."/>
            <person name="Tallon L."/>
            <person name="Sadzewicz L."/>
            <person name="Vavikolanu K."/>
            <person name="Mehta A."/>
            <person name="Aluvathingal J."/>
            <person name="Nadendla S."/>
            <person name="Nandy P."/>
            <person name="Geyer C."/>
            <person name="Yan Y."/>
            <person name="Sichtig H."/>
        </authorList>
    </citation>
    <scope>NUCLEOTIDE SEQUENCE [LARGE SCALE GENOMIC DNA]</scope>
    <source>
        <strain evidence="2 3">FDAARGOS_640</strain>
    </source>
</reference>
<evidence type="ECO:0000256" key="1">
    <source>
        <dbReference type="SAM" id="Phobius"/>
    </source>
</evidence>
<accession>A0ABX6A5W6</accession>
<protein>
    <submittedName>
        <fullName evidence="2">Uncharacterized protein</fullName>
    </submittedName>
</protein>
<keyword evidence="1" id="KW-0472">Membrane</keyword>
<gene>
    <name evidence="2" type="ORF">FOB48_10010</name>
</gene>
<evidence type="ECO:0000313" key="2">
    <source>
        <dbReference type="EMBL" id="QEU12606.1"/>
    </source>
</evidence>
<evidence type="ECO:0000313" key="3">
    <source>
        <dbReference type="Proteomes" id="UP000323865"/>
    </source>
</evidence>
<organism evidence="2 3">
    <name type="scientific">Dermabacter vaginalis</name>
    <dbReference type="NCBI Taxonomy" id="1630135"/>
    <lineage>
        <taxon>Bacteria</taxon>
        <taxon>Bacillati</taxon>
        <taxon>Actinomycetota</taxon>
        <taxon>Actinomycetes</taxon>
        <taxon>Micrococcales</taxon>
        <taxon>Dermabacteraceae</taxon>
        <taxon>Dermabacter</taxon>
    </lineage>
</organism>
<feature type="transmembrane region" description="Helical" evidence="1">
    <location>
        <begin position="53"/>
        <end position="73"/>
    </location>
</feature>
<keyword evidence="1" id="KW-1133">Transmembrane helix</keyword>
<feature type="transmembrane region" description="Helical" evidence="1">
    <location>
        <begin position="85"/>
        <end position="106"/>
    </location>
</feature>
<dbReference type="RefSeq" id="WP_150333727.1">
    <property type="nucleotide sequence ID" value="NZ_CP044108.1"/>
</dbReference>
<proteinExistence type="predicted"/>
<sequence length="261" mass="28994">MDQMCVGYEDNGLPDTREKLGALAKMPFESLGGSREEMHDSLGKDVPRLVSEVLRVAGAFLAIGIAGSVTLSLLNSDVLPAKLKFFVPLIMGFVLLVVLPFILRIVQRARVRREQRRAEREAASAYHNAPIEGVYTLDERGFSVPKEARFSDAFTSSFQEIRARASKIVAAPTDRTIKWGRSKNGKGLWLDREGLALLEKGGERRTYPWHDVSLSITKASPRGDTNLVVHLPHTNVVYFGMYLDVPPSEIIAAAERFRSGR</sequence>
<dbReference type="Proteomes" id="UP000323865">
    <property type="component" value="Chromosome"/>
</dbReference>